<organism evidence="1 2">
    <name type="scientific">Arctium lappa</name>
    <name type="common">Greater burdock</name>
    <name type="synonym">Lappa major</name>
    <dbReference type="NCBI Taxonomy" id="4217"/>
    <lineage>
        <taxon>Eukaryota</taxon>
        <taxon>Viridiplantae</taxon>
        <taxon>Streptophyta</taxon>
        <taxon>Embryophyta</taxon>
        <taxon>Tracheophyta</taxon>
        <taxon>Spermatophyta</taxon>
        <taxon>Magnoliopsida</taxon>
        <taxon>eudicotyledons</taxon>
        <taxon>Gunneridae</taxon>
        <taxon>Pentapetalae</taxon>
        <taxon>asterids</taxon>
        <taxon>campanulids</taxon>
        <taxon>Asterales</taxon>
        <taxon>Asteraceae</taxon>
        <taxon>Carduoideae</taxon>
        <taxon>Cardueae</taxon>
        <taxon>Arctiinae</taxon>
        <taxon>Arctium</taxon>
    </lineage>
</organism>
<comment type="caution">
    <text evidence="1">The sequence shown here is derived from an EMBL/GenBank/DDBJ whole genome shotgun (WGS) entry which is preliminary data.</text>
</comment>
<gene>
    <name evidence="1" type="ORF">L6452_11996</name>
</gene>
<reference evidence="2" key="1">
    <citation type="journal article" date="2022" name="Mol. Ecol. Resour.">
        <title>The genomes of chicory, endive, great burdock and yacon provide insights into Asteraceae palaeo-polyploidization history and plant inulin production.</title>
        <authorList>
            <person name="Fan W."/>
            <person name="Wang S."/>
            <person name="Wang H."/>
            <person name="Wang A."/>
            <person name="Jiang F."/>
            <person name="Liu H."/>
            <person name="Zhao H."/>
            <person name="Xu D."/>
            <person name="Zhang Y."/>
        </authorList>
    </citation>
    <scope>NUCLEOTIDE SEQUENCE [LARGE SCALE GENOMIC DNA]</scope>
    <source>
        <strain evidence="2">cv. Niubang</strain>
    </source>
</reference>
<name>A0ACB9DRA2_ARCLA</name>
<protein>
    <submittedName>
        <fullName evidence="1">Uncharacterized protein</fullName>
    </submittedName>
</protein>
<sequence>MTTLETCVLQIVPFDGCEGCILRVRKTLRKLRVAWWNMGAEIGKFEVSTVEHPNVIRDALRCEFPKKTIVFVQDSSPQNPPSTYVTPAVSPNQNDTIDTYKITSEAKELKSVWFKQMILLKDDLDVNLSIDNNQMIKSDLVHSQGLEDITQNISDMTTLETCVLQIFPFDGCEGCILRVRKTLRKLRVTSWNMGDEIGKVEVSTVEHPNVIRDALRREFPKKTVVLVQASRPQNPPYTDISPSVTPYRKDTTDTSKIASEAEDLKSVWFMHMILCLCVIYFLRKVVVLFVDCWRA</sequence>
<dbReference type="Proteomes" id="UP001055879">
    <property type="component" value="Linkage Group LG03"/>
</dbReference>
<reference evidence="1 2" key="2">
    <citation type="journal article" date="2022" name="Mol. Ecol. Resour.">
        <title>The genomes of chicory, endive, great burdock and yacon provide insights into Asteraceae paleo-polyploidization history and plant inulin production.</title>
        <authorList>
            <person name="Fan W."/>
            <person name="Wang S."/>
            <person name="Wang H."/>
            <person name="Wang A."/>
            <person name="Jiang F."/>
            <person name="Liu H."/>
            <person name="Zhao H."/>
            <person name="Xu D."/>
            <person name="Zhang Y."/>
        </authorList>
    </citation>
    <scope>NUCLEOTIDE SEQUENCE [LARGE SCALE GENOMIC DNA]</scope>
    <source>
        <strain evidence="2">cv. Niubang</strain>
    </source>
</reference>
<dbReference type="EMBL" id="CM042049">
    <property type="protein sequence ID" value="KAI3748721.1"/>
    <property type="molecule type" value="Genomic_DNA"/>
</dbReference>
<keyword evidence="2" id="KW-1185">Reference proteome</keyword>
<evidence type="ECO:0000313" key="1">
    <source>
        <dbReference type="EMBL" id="KAI3748721.1"/>
    </source>
</evidence>
<evidence type="ECO:0000313" key="2">
    <source>
        <dbReference type="Proteomes" id="UP001055879"/>
    </source>
</evidence>
<accession>A0ACB9DRA2</accession>
<proteinExistence type="predicted"/>